<dbReference type="Proteomes" id="UP000003610">
    <property type="component" value="Unassembled WGS sequence"/>
</dbReference>
<dbReference type="STRING" id="866771.HMPREF9296_2502"/>
<proteinExistence type="predicted"/>
<evidence type="ECO:0000313" key="2">
    <source>
        <dbReference type="Proteomes" id="UP000003610"/>
    </source>
</evidence>
<accession>E1KNW6</accession>
<sequence>MKKEDKQPEKITDISVHIAALSRTYRPAPTPAEATHFFSTEEVMEAIREIDPGANINKEQVFEAMRQAHYNFCNRPGAIGLQFKWMMRER</sequence>
<name>E1KNW6_9BACT</name>
<dbReference type="EMBL" id="AEDO01000013">
    <property type="protein sequence ID" value="EFL46722.1"/>
    <property type="molecule type" value="Genomic_DNA"/>
</dbReference>
<protein>
    <submittedName>
        <fullName evidence="1">Uncharacterized protein</fullName>
    </submittedName>
</protein>
<organism evidence="1 2">
    <name type="scientific">Prevotella disiens FB035-09AN</name>
    <dbReference type="NCBI Taxonomy" id="866771"/>
    <lineage>
        <taxon>Bacteria</taxon>
        <taxon>Pseudomonadati</taxon>
        <taxon>Bacteroidota</taxon>
        <taxon>Bacteroidia</taxon>
        <taxon>Bacteroidales</taxon>
        <taxon>Prevotellaceae</taxon>
        <taxon>Prevotella</taxon>
    </lineage>
</organism>
<evidence type="ECO:0000313" key="1">
    <source>
        <dbReference type="EMBL" id="EFL46722.1"/>
    </source>
</evidence>
<dbReference type="AlphaFoldDB" id="E1KNW6"/>
<comment type="caution">
    <text evidence="1">The sequence shown here is derived from an EMBL/GenBank/DDBJ whole genome shotgun (WGS) entry which is preliminary data.</text>
</comment>
<reference evidence="1 2" key="1">
    <citation type="submission" date="2010-08" db="EMBL/GenBank/DDBJ databases">
        <authorList>
            <person name="Durkin A.S."/>
            <person name="Madupu R."/>
            <person name="Torralba M."/>
            <person name="Gillis M."/>
            <person name="Methe B."/>
            <person name="Sutton G."/>
            <person name="Nelson K.E."/>
        </authorList>
    </citation>
    <scope>NUCLEOTIDE SEQUENCE [LARGE SCALE GENOMIC DNA]</scope>
    <source>
        <strain evidence="1 2">FB035-09AN</strain>
    </source>
</reference>
<gene>
    <name evidence="1" type="ORF">HMPREF9296_2502</name>
</gene>
<dbReference type="RefSeq" id="WP_004355550.1">
    <property type="nucleotide sequence ID" value="NZ_AEDO01000013.1"/>
</dbReference>